<reference evidence="1" key="1">
    <citation type="submission" date="2021-12" db="EMBL/GenBank/DDBJ databases">
        <title>Alicyclobacillaceae gen. nov., sp. nov., isolated from chalcocite enrichment system.</title>
        <authorList>
            <person name="Jiang Z."/>
        </authorList>
    </citation>
    <scope>NUCLEOTIDE SEQUENCE</scope>
    <source>
        <strain evidence="1">MYW30-H2</strain>
    </source>
</reference>
<keyword evidence="2" id="KW-1185">Reference proteome</keyword>
<evidence type="ECO:0000313" key="1">
    <source>
        <dbReference type="EMBL" id="UOF90755.1"/>
    </source>
</evidence>
<evidence type="ECO:0008006" key="3">
    <source>
        <dbReference type="Google" id="ProtNLM"/>
    </source>
</evidence>
<name>A0ABY4CJX3_9BACL</name>
<protein>
    <recommendedName>
        <fullName evidence="3">GerMN domain-containing protein</fullName>
    </recommendedName>
</protein>
<dbReference type="Proteomes" id="UP000830167">
    <property type="component" value="Chromosome"/>
</dbReference>
<accession>A0ABY4CJX3</accession>
<dbReference type="RefSeq" id="WP_347437455.1">
    <property type="nucleotide sequence ID" value="NZ_CP089291.1"/>
</dbReference>
<gene>
    <name evidence="1" type="ORF">LSG31_00285</name>
</gene>
<proteinExistence type="predicted"/>
<dbReference type="EMBL" id="CP089291">
    <property type="protein sequence ID" value="UOF90755.1"/>
    <property type="molecule type" value="Genomic_DNA"/>
</dbReference>
<sequence>MLRQILNNLHPGINKDPQSVPAISISATNGQAIIQNNVLQLTGPSSAQYNLRSYTLGSLVQAINSQSGFSATLIQVSTLSAAVLIDGIYSLPMNIPMFTSFLWQLLKPVALAMVDAFGAENQALLEMILNTSDGSWLDSFGEFFDITRLDGEPDQLYAIRIFDLSLAPRVNNLAIEQVLLDLGYNATVSDDASLYTFDVNVTLPNSPPQGFVYSLSQLDNIVSLLQAAGTIANIILSGTLTDGISLSDTISVTLNTTPWTWGNFTWGEFTW</sequence>
<organism evidence="1 2">
    <name type="scientific">Fodinisporobacter ferrooxydans</name>
    <dbReference type="NCBI Taxonomy" id="2901836"/>
    <lineage>
        <taxon>Bacteria</taxon>
        <taxon>Bacillati</taxon>
        <taxon>Bacillota</taxon>
        <taxon>Bacilli</taxon>
        <taxon>Bacillales</taxon>
        <taxon>Alicyclobacillaceae</taxon>
        <taxon>Fodinisporobacter</taxon>
    </lineage>
</organism>
<evidence type="ECO:0000313" key="2">
    <source>
        <dbReference type="Proteomes" id="UP000830167"/>
    </source>
</evidence>